<name>A0A7J7JJK4_BUGNE</name>
<feature type="region of interest" description="Disordered" evidence="2">
    <location>
        <begin position="232"/>
        <end position="283"/>
    </location>
</feature>
<accession>A0A7J7JJK4</accession>
<dbReference type="GO" id="GO:0016020">
    <property type="term" value="C:membrane"/>
    <property type="evidence" value="ECO:0007669"/>
    <property type="project" value="UniProtKB-SubCell"/>
</dbReference>
<dbReference type="InterPro" id="IPR011701">
    <property type="entry name" value="MFS"/>
</dbReference>
<proteinExistence type="predicted"/>
<dbReference type="Proteomes" id="UP000593567">
    <property type="component" value="Unassembled WGS sequence"/>
</dbReference>
<gene>
    <name evidence="5" type="ORF">EB796_016136</name>
</gene>
<keyword evidence="3" id="KW-0812">Transmembrane</keyword>
<keyword evidence="3" id="KW-0472">Membrane</keyword>
<dbReference type="AlphaFoldDB" id="A0A7J7JJK4"/>
<evidence type="ECO:0000313" key="6">
    <source>
        <dbReference type="Proteomes" id="UP000593567"/>
    </source>
</evidence>
<protein>
    <recommendedName>
        <fullName evidence="4">Major facilitator superfamily (MFS) profile domain-containing protein</fullName>
    </recommendedName>
</protein>
<dbReference type="EMBL" id="VXIV02002443">
    <property type="protein sequence ID" value="KAF6025558.1"/>
    <property type="molecule type" value="Genomic_DNA"/>
</dbReference>
<dbReference type="InterPro" id="IPR050327">
    <property type="entry name" value="Proton-linked_MCT"/>
</dbReference>
<evidence type="ECO:0000256" key="2">
    <source>
        <dbReference type="SAM" id="MobiDB-lite"/>
    </source>
</evidence>
<evidence type="ECO:0000259" key="4">
    <source>
        <dbReference type="PROSITE" id="PS50850"/>
    </source>
</evidence>
<keyword evidence="6" id="KW-1185">Reference proteome</keyword>
<evidence type="ECO:0000313" key="5">
    <source>
        <dbReference type="EMBL" id="KAF6025558.1"/>
    </source>
</evidence>
<dbReference type="PROSITE" id="PS50850">
    <property type="entry name" value="MFS"/>
    <property type="match status" value="1"/>
</dbReference>
<keyword evidence="3" id="KW-1133">Transmembrane helix</keyword>
<feature type="transmembrane region" description="Helical" evidence="3">
    <location>
        <begin position="209"/>
        <end position="228"/>
    </location>
</feature>
<feature type="transmembrane region" description="Helical" evidence="3">
    <location>
        <begin position="178"/>
        <end position="197"/>
    </location>
</feature>
<feature type="transmembrane region" description="Helical" evidence="3">
    <location>
        <begin position="53"/>
        <end position="77"/>
    </location>
</feature>
<dbReference type="Gene3D" id="1.20.1250.20">
    <property type="entry name" value="MFS general substrate transporter like domains"/>
    <property type="match status" value="1"/>
</dbReference>
<dbReference type="PANTHER" id="PTHR11360">
    <property type="entry name" value="MONOCARBOXYLATE TRANSPORTER"/>
    <property type="match status" value="1"/>
</dbReference>
<evidence type="ECO:0000256" key="1">
    <source>
        <dbReference type="ARBA" id="ARBA00004141"/>
    </source>
</evidence>
<feature type="transmembrane region" description="Helical" evidence="3">
    <location>
        <begin position="116"/>
        <end position="135"/>
    </location>
</feature>
<dbReference type="OrthoDB" id="2213137at2759"/>
<sequence>MNGSVEDIGVELTEKIYAATTTPILGPQANSTEPNEDDWEDYIPEPPDGGWGWVVMVASFVNNFVLDGIAYCFGVFLLEYVKFFNSSIASASLANSLLCGVYLLVGPIVGALVNKFGCRPVGIAGSIIGACAFLLSTVSKSVVVFQLTYGVIGGFGFGMMYLPAVVGVGYYFEKKRGIATGIAVCGTGIGVFCMAPFGKFLLHNVDWKGAHIALAGLLLQGCISSALMRPLTPKRRRRQPKGDAEKTNGHAAVPSSDDQKALLENGAAPTQPNAENSRRYACD</sequence>
<feature type="transmembrane region" description="Helical" evidence="3">
    <location>
        <begin position="147"/>
        <end position="171"/>
    </location>
</feature>
<feature type="transmembrane region" description="Helical" evidence="3">
    <location>
        <begin position="83"/>
        <end position="104"/>
    </location>
</feature>
<comment type="subcellular location">
    <subcellularLocation>
        <location evidence="1">Membrane</location>
        <topology evidence="1">Multi-pass membrane protein</topology>
    </subcellularLocation>
</comment>
<feature type="domain" description="Major facilitator superfamily (MFS) profile" evidence="4">
    <location>
        <begin position="51"/>
        <end position="283"/>
    </location>
</feature>
<dbReference type="PANTHER" id="PTHR11360:SF286">
    <property type="entry name" value="GH22266P"/>
    <property type="match status" value="1"/>
</dbReference>
<dbReference type="InterPro" id="IPR020846">
    <property type="entry name" value="MFS_dom"/>
</dbReference>
<dbReference type="SUPFAM" id="SSF103473">
    <property type="entry name" value="MFS general substrate transporter"/>
    <property type="match status" value="1"/>
</dbReference>
<dbReference type="InterPro" id="IPR036259">
    <property type="entry name" value="MFS_trans_sf"/>
</dbReference>
<organism evidence="5 6">
    <name type="scientific">Bugula neritina</name>
    <name type="common">Brown bryozoan</name>
    <name type="synonym">Sertularia neritina</name>
    <dbReference type="NCBI Taxonomy" id="10212"/>
    <lineage>
        <taxon>Eukaryota</taxon>
        <taxon>Metazoa</taxon>
        <taxon>Spiralia</taxon>
        <taxon>Lophotrochozoa</taxon>
        <taxon>Bryozoa</taxon>
        <taxon>Gymnolaemata</taxon>
        <taxon>Cheilostomatida</taxon>
        <taxon>Flustrina</taxon>
        <taxon>Buguloidea</taxon>
        <taxon>Bugulidae</taxon>
        <taxon>Bugula</taxon>
    </lineage>
</organism>
<comment type="caution">
    <text evidence="5">The sequence shown here is derived from an EMBL/GenBank/DDBJ whole genome shotgun (WGS) entry which is preliminary data.</text>
</comment>
<dbReference type="Pfam" id="PF07690">
    <property type="entry name" value="MFS_1"/>
    <property type="match status" value="1"/>
</dbReference>
<evidence type="ECO:0000256" key="3">
    <source>
        <dbReference type="SAM" id="Phobius"/>
    </source>
</evidence>
<dbReference type="GO" id="GO:0008028">
    <property type="term" value="F:monocarboxylic acid transmembrane transporter activity"/>
    <property type="evidence" value="ECO:0007669"/>
    <property type="project" value="TreeGrafter"/>
</dbReference>
<reference evidence="5" key="1">
    <citation type="submission" date="2020-06" db="EMBL/GenBank/DDBJ databases">
        <title>Draft genome of Bugula neritina, a colonial animal packing powerful symbionts and potential medicines.</title>
        <authorList>
            <person name="Rayko M."/>
        </authorList>
    </citation>
    <scope>NUCLEOTIDE SEQUENCE [LARGE SCALE GENOMIC DNA]</scope>
    <source>
        <strain evidence="5">Kwan_BN1</strain>
    </source>
</reference>